<gene>
    <name evidence="4" type="ORF">IAB14_01900</name>
</gene>
<dbReference type="PROSITE" id="PS51257">
    <property type="entry name" value="PROKAR_LIPOPROTEIN"/>
    <property type="match status" value="1"/>
</dbReference>
<sequence>MKRFFRKTVALLSSAALMLGVVSLAACEDEVKTLGDAPYASLAEAVAATPDQSIAPITAEQAEELLKNPDRGLRMETYITLGSPLQSYPGDDENPFDRARRMIEKYRSDSPTVCQLYVYLSNYNGRDLDEAAFGQLKEMLELFRAADVKILLRFAYMAEKHKGASYRVIKGHLEQIADFMSRNSDLARESIYCWQLGLVGLWGEGHSDDKFIWFLQGRALLNTVLKLLDEDMYLQVRTMDIYHYVPLRYRDRVGMHDDYIIDDLNDKWAFLPADDRRYQAMTEKFRLTLNDGEMPWGGTNLGDTEDGRSLDAMDGKTILQRIAQNSMTTFSLEHNYREKEGAEYSMYRWRTEMTTASEMALIGVSVNPALIAAMGGTMSIYDVLRYHLGYQLMLSDYRVDRNVLSFSVTNYGFAAPLKMNYFGLVVEENGVRKEVEIAAYCKEALTTGETVRYRIRLPDDAVPVGVRMSNNRNSTDTVRFANATRYEGGVQYFA</sequence>
<evidence type="ECO:0000313" key="5">
    <source>
        <dbReference type="Proteomes" id="UP000886891"/>
    </source>
</evidence>
<dbReference type="EMBL" id="DVOH01000016">
    <property type="protein sequence ID" value="HIU99850.1"/>
    <property type="molecule type" value="Genomic_DNA"/>
</dbReference>
<feature type="signal peptide" evidence="1">
    <location>
        <begin position="1"/>
        <end position="25"/>
    </location>
</feature>
<dbReference type="Proteomes" id="UP000886891">
    <property type="component" value="Unassembled WGS sequence"/>
</dbReference>
<evidence type="ECO:0000259" key="2">
    <source>
        <dbReference type="Pfam" id="PF16116"/>
    </source>
</evidence>
<keyword evidence="1" id="KW-0732">Signal</keyword>
<dbReference type="InterPro" id="IPR032267">
    <property type="entry name" value="DUF4832"/>
</dbReference>
<evidence type="ECO:0000259" key="3">
    <source>
        <dbReference type="Pfam" id="PF16173"/>
    </source>
</evidence>
<organism evidence="4 5">
    <name type="scientific">Candidatus Stercoripulliclostridium merdipullorum</name>
    <dbReference type="NCBI Taxonomy" id="2840952"/>
    <lineage>
        <taxon>Bacteria</taxon>
        <taxon>Bacillati</taxon>
        <taxon>Bacillota</taxon>
        <taxon>Clostridia</taxon>
        <taxon>Eubacteriales</taxon>
        <taxon>Candidatus Stercoripulliclostridium</taxon>
    </lineage>
</organism>
<proteinExistence type="predicted"/>
<dbReference type="AlphaFoldDB" id="A0A9D1NC38"/>
<name>A0A9D1NC38_9FIRM</name>
<evidence type="ECO:0000256" key="1">
    <source>
        <dbReference type="SAM" id="SignalP"/>
    </source>
</evidence>
<feature type="domain" description="DUF4874" evidence="3">
    <location>
        <begin position="68"/>
        <end position="240"/>
    </location>
</feature>
<dbReference type="Pfam" id="PF16173">
    <property type="entry name" value="DUF4874"/>
    <property type="match status" value="1"/>
</dbReference>
<feature type="chain" id="PRO_5038866256" evidence="1">
    <location>
        <begin position="26"/>
        <end position="494"/>
    </location>
</feature>
<dbReference type="InterPro" id="IPR032379">
    <property type="entry name" value="DUF4874"/>
</dbReference>
<evidence type="ECO:0000313" key="4">
    <source>
        <dbReference type="EMBL" id="HIU99850.1"/>
    </source>
</evidence>
<feature type="domain" description="DUF4832" evidence="2">
    <location>
        <begin position="252"/>
        <end position="460"/>
    </location>
</feature>
<protein>
    <submittedName>
        <fullName evidence="4">DUF4874 domain-containing protein</fullName>
    </submittedName>
</protein>
<accession>A0A9D1NC38</accession>
<reference evidence="4" key="2">
    <citation type="journal article" date="2021" name="PeerJ">
        <title>Extensive microbial diversity within the chicken gut microbiome revealed by metagenomics and culture.</title>
        <authorList>
            <person name="Gilroy R."/>
            <person name="Ravi A."/>
            <person name="Getino M."/>
            <person name="Pursley I."/>
            <person name="Horton D.L."/>
            <person name="Alikhan N.F."/>
            <person name="Baker D."/>
            <person name="Gharbi K."/>
            <person name="Hall N."/>
            <person name="Watson M."/>
            <person name="Adriaenssens E.M."/>
            <person name="Foster-Nyarko E."/>
            <person name="Jarju S."/>
            <person name="Secka A."/>
            <person name="Antonio M."/>
            <person name="Oren A."/>
            <person name="Chaudhuri R.R."/>
            <person name="La Ragione R."/>
            <person name="Hildebrand F."/>
            <person name="Pallen M.J."/>
        </authorList>
    </citation>
    <scope>NUCLEOTIDE SEQUENCE</scope>
    <source>
        <strain evidence="4">23406</strain>
    </source>
</reference>
<dbReference type="Pfam" id="PF16116">
    <property type="entry name" value="DUF4832"/>
    <property type="match status" value="1"/>
</dbReference>
<comment type="caution">
    <text evidence="4">The sequence shown here is derived from an EMBL/GenBank/DDBJ whole genome shotgun (WGS) entry which is preliminary data.</text>
</comment>
<reference evidence="4" key="1">
    <citation type="submission" date="2020-10" db="EMBL/GenBank/DDBJ databases">
        <authorList>
            <person name="Gilroy R."/>
        </authorList>
    </citation>
    <scope>NUCLEOTIDE SEQUENCE</scope>
    <source>
        <strain evidence="4">23406</strain>
    </source>
</reference>